<keyword evidence="3" id="KW-0998">Cell outer membrane</keyword>
<comment type="caution">
    <text evidence="5">The sequence shown here is derived from an EMBL/GenBank/DDBJ whole genome shotgun (WGS) entry which is preliminary data.</text>
</comment>
<organism evidence="5 6">
    <name type="scientific">Hallella faecis</name>
    <dbReference type="NCBI Taxonomy" id="2841596"/>
    <lineage>
        <taxon>Bacteria</taxon>
        <taxon>Pseudomonadati</taxon>
        <taxon>Bacteroidota</taxon>
        <taxon>Bacteroidia</taxon>
        <taxon>Bacteroidales</taxon>
        <taxon>Prevotellaceae</taxon>
        <taxon>Hallella</taxon>
    </lineage>
</organism>
<accession>A0ABV1FMG1</accession>
<dbReference type="Gene3D" id="2.40.170.20">
    <property type="entry name" value="TonB-dependent receptor, beta-barrel domain"/>
    <property type="match status" value="1"/>
</dbReference>
<evidence type="ECO:0000256" key="1">
    <source>
        <dbReference type="ARBA" id="ARBA00004442"/>
    </source>
</evidence>
<evidence type="ECO:0000256" key="2">
    <source>
        <dbReference type="ARBA" id="ARBA00023136"/>
    </source>
</evidence>
<reference evidence="5 6" key="1">
    <citation type="submission" date="2024-04" db="EMBL/GenBank/DDBJ databases">
        <title>Human intestinal bacterial collection.</title>
        <authorList>
            <person name="Pauvert C."/>
            <person name="Hitch T.C.A."/>
            <person name="Clavel T."/>
        </authorList>
    </citation>
    <scope>NUCLEOTIDE SEQUENCE [LARGE SCALE GENOMIC DNA]</scope>
    <source>
        <strain evidence="5 6">CLA-AA-H145</strain>
    </source>
</reference>
<feature type="chain" id="PRO_5047536519" evidence="4">
    <location>
        <begin position="21"/>
        <end position="851"/>
    </location>
</feature>
<protein>
    <submittedName>
        <fullName evidence="5">TonB-dependent receptor</fullName>
    </submittedName>
</protein>
<evidence type="ECO:0000256" key="4">
    <source>
        <dbReference type="SAM" id="SignalP"/>
    </source>
</evidence>
<dbReference type="Proteomes" id="UP001487296">
    <property type="component" value="Unassembled WGS sequence"/>
</dbReference>
<keyword evidence="2" id="KW-0472">Membrane</keyword>
<feature type="signal peptide" evidence="4">
    <location>
        <begin position="1"/>
        <end position="20"/>
    </location>
</feature>
<dbReference type="SUPFAM" id="SSF56935">
    <property type="entry name" value="Porins"/>
    <property type="match status" value="1"/>
</dbReference>
<proteinExistence type="predicted"/>
<keyword evidence="5" id="KW-0675">Receptor</keyword>
<gene>
    <name evidence="5" type="ORF">AAAT34_00770</name>
</gene>
<sequence length="851" mass="95897">MQKKLLFALVAMGMAHQAWGQSDSIGQPPISIGEQAFTFTEAQLGEDENVTQSVSLISSNTNAYASQVGYRWSPVRFKYRAYNAKYNSIYINGNPVNDIERGEFRYSFVGGLNNQTRNVESALPFENNNFSMTGLGGSNNYNFRPSAMPVGQRVSLAAANRNYTARAMYSYNSGLNNNGWAWSASLTYRWANRGYVEGTFYNSLSYYFGVEKVFNNQHSLSLVTWGNPTERAAQSASTDEMYWLANNYNYNPNWGYQNGKRRNSRIVNDFAPAALLTWDFKLDDQTKLTTSLLGKYSMYSSTRLNYNNATNPAPDYYSLMPSYFYDVWGGSGSSSASDLEAWQTAVNYFKASKAHRQINWDKLYYANKMASAQGADAMYYQQAYHDDQLALTLSSILHKDLTNHSFLDAGVNLSTNKGMHYQTMEDLLGATQFHNTNYYVVGTYDINDPRALYDVRDGNKLVREGDRFGYDYNIFVNRAQAWAGYQTEIKWARLFASGRIGGTTLQREGNMQNGLAINNSLGKSGTAYFLDGGAKAGANLRLCQGNTLSLGVGYEWKAPDARVAFASPQINNDFVKDLTNEKIFSAELGYQFQNNWLRANVQGYFSRLADVTEYSMYYYDSSNSFSYVSLSGINKQYYGVELGLDFKLTSSFNINALATISEAKYANNAKATYMLSNDGKYYNDIVVNKNMREGGTPLSAYSVDLSYHSRGWFIDLIGNYYDRIYLYYTPVTRYYKNLPTLKDESGNIIMDANNETMHDVSKAPDQAKGHGGFMLDASIGKSIYVGKNSLSINLTLTNVLNNRKIVTGGMEQNRQTYDESGEAIRTYNFMNSPKKFYTNGINGMIIVTYKF</sequence>
<keyword evidence="6" id="KW-1185">Reference proteome</keyword>
<dbReference type="InterPro" id="IPR036942">
    <property type="entry name" value="Beta-barrel_TonB_sf"/>
</dbReference>
<name>A0ABV1FMG1_9BACT</name>
<evidence type="ECO:0000313" key="6">
    <source>
        <dbReference type="Proteomes" id="UP001487296"/>
    </source>
</evidence>
<dbReference type="EMBL" id="JBBNFP010000002">
    <property type="protein sequence ID" value="MEQ2485582.1"/>
    <property type="molecule type" value="Genomic_DNA"/>
</dbReference>
<dbReference type="RefSeq" id="WP_215758525.1">
    <property type="nucleotide sequence ID" value="NZ_JAHKBE010000001.1"/>
</dbReference>
<evidence type="ECO:0000256" key="3">
    <source>
        <dbReference type="ARBA" id="ARBA00023237"/>
    </source>
</evidence>
<evidence type="ECO:0000313" key="5">
    <source>
        <dbReference type="EMBL" id="MEQ2485582.1"/>
    </source>
</evidence>
<keyword evidence="4" id="KW-0732">Signal</keyword>
<comment type="subcellular location">
    <subcellularLocation>
        <location evidence="1">Cell outer membrane</location>
    </subcellularLocation>
</comment>